<dbReference type="SUPFAM" id="SSF52540">
    <property type="entry name" value="P-loop containing nucleoside triphosphate hydrolases"/>
    <property type="match status" value="1"/>
</dbReference>
<evidence type="ECO:0000256" key="4">
    <source>
        <dbReference type="ARBA" id="ARBA00022741"/>
    </source>
</evidence>
<evidence type="ECO:0000313" key="11">
    <source>
        <dbReference type="Proteomes" id="UP000541426"/>
    </source>
</evidence>
<evidence type="ECO:0000256" key="8">
    <source>
        <dbReference type="ARBA" id="ARBA00023136"/>
    </source>
</evidence>
<accession>A0A7W6DQW3</accession>
<dbReference type="PROSITE" id="PS50893">
    <property type="entry name" value="ABC_TRANSPORTER_2"/>
    <property type="match status" value="1"/>
</dbReference>
<keyword evidence="6" id="KW-0408">Iron</keyword>
<evidence type="ECO:0000256" key="5">
    <source>
        <dbReference type="ARBA" id="ARBA00022840"/>
    </source>
</evidence>
<dbReference type="GO" id="GO:0005524">
    <property type="term" value="F:ATP binding"/>
    <property type="evidence" value="ECO:0007669"/>
    <property type="project" value="UniProtKB-KW"/>
</dbReference>
<keyword evidence="8" id="KW-0472">Membrane</keyword>
<evidence type="ECO:0000256" key="7">
    <source>
        <dbReference type="ARBA" id="ARBA00023065"/>
    </source>
</evidence>
<keyword evidence="2" id="KW-1003">Cell membrane</keyword>
<evidence type="ECO:0000256" key="6">
    <source>
        <dbReference type="ARBA" id="ARBA00023004"/>
    </source>
</evidence>
<dbReference type="PANTHER" id="PTHR42781">
    <property type="entry name" value="SPERMIDINE/PUTRESCINE IMPORT ATP-BINDING PROTEIN POTA"/>
    <property type="match status" value="1"/>
</dbReference>
<dbReference type="GO" id="GO:0015408">
    <property type="term" value="F:ABC-type ferric iron transporter activity"/>
    <property type="evidence" value="ECO:0007669"/>
    <property type="project" value="InterPro"/>
</dbReference>
<dbReference type="Gene3D" id="3.40.50.300">
    <property type="entry name" value="P-loop containing nucleotide triphosphate hydrolases"/>
    <property type="match status" value="1"/>
</dbReference>
<dbReference type="RefSeq" id="WP_183968054.1">
    <property type="nucleotide sequence ID" value="NZ_BAABBZ010000058.1"/>
</dbReference>
<keyword evidence="7" id="KW-0406">Ion transport</keyword>
<evidence type="ECO:0000313" key="10">
    <source>
        <dbReference type="EMBL" id="MBB3987129.1"/>
    </source>
</evidence>
<dbReference type="AlphaFoldDB" id="A0A7W6DQW3"/>
<feature type="domain" description="ABC transporter" evidence="9">
    <location>
        <begin position="2"/>
        <end position="236"/>
    </location>
</feature>
<dbReference type="Pfam" id="PF00005">
    <property type="entry name" value="ABC_tran"/>
    <property type="match status" value="1"/>
</dbReference>
<dbReference type="Proteomes" id="UP000541426">
    <property type="component" value="Unassembled WGS sequence"/>
</dbReference>
<dbReference type="InterPro" id="IPR003439">
    <property type="entry name" value="ABC_transporter-like_ATP-bd"/>
</dbReference>
<dbReference type="GO" id="GO:0016020">
    <property type="term" value="C:membrane"/>
    <property type="evidence" value="ECO:0007669"/>
    <property type="project" value="InterPro"/>
</dbReference>
<dbReference type="InterPro" id="IPR050093">
    <property type="entry name" value="ABC_SmlMolc_Importer"/>
</dbReference>
<dbReference type="PROSITE" id="PS00211">
    <property type="entry name" value="ABC_TRANSPORTER_1"/>
    <property type="match status" value="1"/>
</dbReference>
<dbReference type="PANTHER" id="PTHR42781:SF4">
    <property type="entry name" value="SPERMIDINE_PUTRESCINE IMPORT ATP-BINDING PROTEIN POTA"/>
    <property type="match status" value="1"/>
</dbReference>
<sequence length="357" mass="38363">MLNLSGVTRRYGETVALEDLNLIVPDDTYMSLLGASGAGKTTLLRLIAGFEEPNAGQISLNGERLDGKAPHRRDIGFVFQNFALFPHLTVQENVEFGLKYRETGACADPKELTERAADALQLVGLDGFGHRGVGEISGGQKQRVALARTLVTEPRIVLLDEPLGALDANLRNRMCDELRAIRERLRVSFLHVTGSETEALTMGDTVAVLSDGRIVQADGSTELFTRPHNPAAARHLNAWNLLEGTAWAGALDTSAGMLPLSRPLAEGAAAQIALRFDQLGVSDLDAVPGGRSHFTARYVTGEFNGPTALSFFRAPDGALIQVVDHLGDPRLPELTEGRSYALHYAPGDALLFEGAST</sequence>
<name>A0A7W6DQW3_9RHOB</name>
<keyword evidence="1" id="KW-0813">Transport</keyword>
<dbReference type="GO" id="GO:0016887">
    <property type="term" value="F:ATP hydrolysis activity"/>
    <property type="evidence" value="ECO:0007669"/>
    <property type="project" value="InterPro"/>
</dbReference>
<dbReference type="CDD" id="cd03259">
    <property type="entry name" value="ABC_Carb_Solutes_like"/>
    <property type="match status" value="1"/>
</dbReference>
<evidence type="ECO:0000259" key="9">
    <source>
        <dbReference type="PROSITE" id="PS50893"/>
    </source>
</evidence>
<dbReference type="InterPro" id="IPR027417">
    <property type="entry name" value="P-loop_NTPase"/>
</dbReference>
<comment type="caution">
    <text evidence="10">The sequence shown here is derived from an EMBL/GenBank/DDBJ whole genome shotgun (WGS) entry which is preliminary data.</text>
</comment>
<reference evidence="10 11" key="1">
    <citation type="submission" date="2020-08" db="EMBL/GenBank/DDBJ databases">
        <title>Genomic Encyclopedia of Type Strains, Phase IV (KMG-IV): sequencing the most valuable type-strain genomes for metagenomic binning, comparative biology and taxonomic classification.</title>
        <authorList>
            <person name="Goeker M."/>
        </authorList>
    </citation>
    <scope>NUCLEOTIDE SEQUENCE [LARGE SCALE GENOMIC DNA]</scope>
    <source>
        <strain evidence="10 11">DSM 102235</strain>
    </source>
</reference>
<organism evidence="10 11">
    <name type="scientific">Sagittula marina</name>
    <dbReference type="NCBI Taxonomy" id="943940"/>
    <lineage>
        <taxon>Bacteria</taxon>
        <taxon>Pseudomonadati</taxon>
        <taxon>Pseudomonadota</taxon>
        <taxon>Alphaproteobacteria</taxon>
        <taxon>Rhodobacterales</taxon>
        <taxon>Roseobacteraceae</taxon>
        <taxon>Sagittula</taxon>
    </lineage>
</organism>
<evidence type="ECO:0000256" key="3">
    <source>
        <dbReference type="ARBA" id="ARBA00022496"/>
    </source>
</evidence>
<evidence type="ECO:0000256" key="1">
    <source>
        <dbReference type="ARBA" id="ARBA00022448"/>
    </source>
</evidence>
<dbReference type="InterPro" id="IPR003593">
    <property type="entry name" value="AAA+_ATPase"/>
</dbReference>
<dbReference type="EMBL" id="JACIEJ010000009">
    <property type="protein sequence ID" value="MBB3987129.1"/>
    <property type="molecule type" value="Genomic_DNA"/>
</dbReference>
<keyword evidence="5 10" id="KW-0067">ATP-binding</keyword>
<dbReference type="InterPro" id="IPR017871">
    <property type="entry name" value="ABC_transporter-like_CS"/>
</dbReference>
<proteinExistence type="predicted"/>
<keyword evidence="4" id="KW-0547">Nucleotide-binding</keyword>
<dbReference type="SMART" id="SM00382">
    <property type="entry name" value="AAA"/>
    <property type="match status" value="1"/>
</dbReference>
<keyword evidence="11" id="KW-1185">Reference proteome</keyword>
<evidence type="ECO:0000256" key="2">
    <source>
        <dbReference type="ARBA" id="ARBA00022475"/>
    </source>
</evidence>
<keyword evidence="3" id="KW-0410">Iron transport</keyword>
<gene>
    <name evidence="10" type="ORF">GGQ68_003475</name>
</gene>
<protein>
    <submittedName>
        <fullName evidence="10">Putative spermidine/putrescine transport system ATP-binding protein</fullName>
    </submittedName>
</protein>
<dbReference type="InterPro" id="IPR015853">
    <property type="entry name" value="ABC_transpr_FbpC"/>
</dbReference>